<reference evidence="4" key="1">
    <citation type="submission" date="2020-03" db="EMBL/GenBank/DDBJ databases">
        <authorList>
            <person name="Weist P."/>
        </authorList>
    </citation>
    <scope>NUCLEOTIDE SEQUENCE</scope>
</reference>
<evidence type="ECO:0000259" key="2">
    <source>
        <dbReference type="Pfam" id="PF07000"/>
    </source>
</evidence>
<dbReference type="InterPro" id="IPR041076">
    <property type="entry name" value="DUF5614"/>
</dbReference>
<organism evidence="4 5">
    <name type="scientific">Pleuronectes platessa</name>
    <name type="common">European plaice</name>
    <dbReference type="NCBI Taxonomy" id="8262"/>
    <lineage>
        <taxon>Eukaryota</taxon>
        <taxon>Metazoa</taxon>
        <taxon>Chordata</taxon>
        <taxon>Craniata</taxon>
        <taxon>Vertebrata</taxon>
        <taxon>Euteleostomi</taxon>
        <taxon>Actinopterygii</taxon>
        <taxon>Neopterygii</taxon>
        <taxon>Teleostei</taxon>
        <taxon>Neoteleostei</taxon>
        <taxon>Acanthomorphata</taxon>
        <taxon>Carangaria</taxon>
        <taxon>Pleuronectiformes</taxon>
        <taxon>Pleuronectoidei</taxon>
        <taxon>Pleuronectidae</taxon>
        <taxon>Pleuronectes</taxon>
    </lineage>
</organism>
<dbReference type="InterPro" id="IPR010733">
    <property type="entry name" value="DUF1308"/>
</dbReference>
<evidence type="ECO:0000259" key="3">
    <source>
        <dbReference type="Pfam" id="PF18474"/>
    </source>
</evidence>
<dbReference type="Proteomes" id="UP001153269">
    <property type="component" value="Unassembled WGS sequence"/>
</dbReference>
<proteinExistence type="inferred from homology"/>
<evidence type="ECO:0008006" key="6">
    <source>
        <dbReference type="Google" id="ProtNLM"/>
    </source>
</evidence>
<feature type="domain" description="DUF1308" evidence="2">
    <location>
        <begin position="356"/>
        <end position="517"/>
    </location>
</feature>
<gene>
    <name evidence="4" type="ORF">PLEPLA_LOCUS40942</name>
</gene>
<evidence type="ECO:0000313" key="4">
    <source>
        <dbReference type="EMBL" id="CAB1453192.1"/>
    </source>
</evidence>
<dbReference type="AlphaFoldDB" id="A0A9N7VPW2"/>
<evidence type="ECO:0000313" key="5">
    <source>
        <dbReference type="Proteomes" id="UP001153269"/>
    </source>
</evidence>
<dbReference type="Pfam" id="PF18474">
    <property type="entry name" value="DUF5614"/>
    <property type="match status" value="1"/>
</dbReference>
<evidence type="ECO:0000256" key="1">
    <source>
        <dbReference type="ARBA" id="ARBA00006588"/>
    </source>
</evidence>
<name>A0A9N7VPW2_PLEPL</name>
<keyword evidence="5" id="KW-1185">Reference proteome</keyword>
<sequence>MFLSWSGAGPVHGAQIFEQPGGGCWNETPAADLQRSNYCSPVSLLCLKGLFLLFINMLLTGFCQFYPGDEEQGVGPEHQVLGAASTPGEDPRVKAHTSQLPCDAVMSMQLAVQERIGSAQVLLQRAEQLCPGVEGHQKLCGKLRAELRFLRRVEAGELQVKESHLHSTNLTHLTAIVESAESLEDVAALLHVFTYQDTFGCRQTLVVDVVANGGHTWVKAVGRKAEALHNIWQGRGQYGDKSIISQAEDFLQASRQQPVHYRDPQIVFAFYNGVSCPMADRLRDMGVSVRGDIVAVNSVAIEEGREEEAEEDDGEAAEEDHEEEMEACELTRVDRGTVVASLAFPVKVQVEECQRVNLDITTLITYVSSLSHGHCHFTFREPVLTEQAAQERHLQVLPQLDTFMSGKELFACRAAVSDFKLILDTLGGPGEKERAEKLLARLHLVDDQPSERTLRLTPSAKVNQRSLTIFGTGDTLRAVTMTANSRFVRAAANQGVRYSVFVHQPRALTEGKEWRATPI</sequence>
<protein>
    <recommendedName>
        <fullName evidence="6">DUF1308 domain-containing protein</fullName>
    </recommendedName>
</protein>
<comment type="similarity">
    <text evidence="1">Belongs to the UPF0415 family.</text>
</comment>
<dbReference type="PANTHER" id="PTHR13379:SF0">
    <property type="entry name" value="UPF0415 PROTEIN C7ORF25"/>
    <property type="match status" value="1"/>
</dbReference>
<dbReference type="PANTHER" id="PTHR13379">
    <property type="entry name" value="UNCHARACTERIZED DUF1308"/>
    <property type="match status" value="1"/>
</dbReference>
<comment type="caution">
    <text evidence="4">The sequence shown here is derived from an EMBL/GenBank/DDBJ whole genome shotgun (WGS) entry which is preliminary data.</text>
</comment>
<dbReference type="EMBL" id="CADEAL010004159">
    <property type="protein sequence ID" value="CAB1453192.1"/>
    <property type="molecule type" value="Genomic_DNA"/>
</dbReference>
<feature type="domain" description="DUF5614" evidence="3">
    <location>
        <begin position="106"/>
        <end position="321"/>
    </location>
</feature>
<accession>A0A9N7VPW2</accession>
<dbReference type="Pfam" id="PF07000">
    <property type="entry name" value="DUF1308"/>
    <property type="match status" value="1"/>
</dbReference>